<sequence>MQNNRSKFLLWIPGILVIGLIGLVIYQGLQQNKTTQTNDKLTVVASLNSYGDIAEAVLGDAGTVTSVIANPDVDPHDFEPTPNTAKQYDAADVIISNGGGLDAWSEKFAKANPKANAISVSDLYHYKAGDNEHFWYEPDLVEKLTKELVAAYSEIAPDERRTFEANAEKYVAKMKGVHALRDELAHALKGKAVLTTEPIFDPWLKSMGAEVLVPEFAYAVEEGQDPTPAAITAWEDAARQHKAVVVIQNTQATSQLVDQAVKTAKEANVPVVKVSETKPSDMNYIDWQYAQLEALQKEVK</sequence>
<gene>
    <name evidence="7" type="ORF">WS74_1252</name>
</gene>
<keyword evidence="3" id="KW-0479">Metal-binding</keyword>
<reference evidence="8" key="2">
    <citation type="submission" date="2014-08" db="EMBL/GenBank/DDBJ databases">
        <title>Complete genome of Weissella ceti strain WS74 isolated from diseased rainbow trout in Brazil.</title>
        <authorList>
            <person name="Figueiredo H.C.P."/>
            <person name="Leal C.A.G."/>
            <person name="Pereira F.L."/>
            <person name="Soares S.C."/>
            <person name="Dorella F.A."/>
            <person name="Carvalho A.F."/>
            <person name="Azevedo V.A.C."/>
        </authorList>
    </citation>
    <scope>NUCLEOTIDE SEQUENCE [LARGE SCALE GENOMIC DNA]</scope>
    <source>
        <strain evidence="8">WS74</strain>
    </source>
</reference>
<evidence type="ECO:0000256" key="1">
    <source>
        <dbReference type="ARBA" id="ARBA00004196"/>
    </source>
</evidence>
<dbReference type="OrthoDB" id="9810636at2"/>
<reference evidence="7 8" key="1">
    <citation type="journal article" date="2014" name="Genome Announc.">
        <title>Complete Genome Sequences of Fish Pathogenic Weissella ceti Strains WS74 and WS105.</title>
        <authorList>
            <person name="Figueiredo H.C."/>
            <person name="Leal C.A."/>
            <person name="Dorella F.A."/>
            <person name="Carvalho A.F."/>
            <person name="Soares S.C."/>
            <person name="Pereira F.L."/>
            <person name="Azevedo V.A."/>
        </authorList>
    </citation>
    <scope>NUCLEOTIDE SEQUENCE [LARGE SCALE GENOMIC DNA]</scope>
    <source>
        <strain evidence="7 8">WS74</strain>
    </source>
</reference>
<dbReference type="STRING" id="759620.WS105_1246"/>
<proteinExistence type="inferred from homology"/>
<dbReference type="GO" id="GO:0046872">
    <property type="term" value="F:metal ion binding"/>
    <property type="evidence" value="ECO:0007669"/>
    <property type="project" value="UniProtKB-KW"/>
</dbReference>
<dbReference type="PATRIC" id="fig|759620.7.peg.1206"/>
<keyword evidence="6" id="KW-0472">Membrane</keyword>
<dbReference type="SUPFAM" id="SSF53807">
    <property type="entry name" value="Helical backbone' metal receptor"/>
    <property type="match status" value="1"/>
</dbReference>
<evidence type="ECO:0000256" key="2">
    <source>
        <dbReference type="ARBA" id="ARBA00022448"/>
    </source>
</evidence>
<dbReference type="KEGG" id="wci:WS105_1246"/>
<name>A0A075U0S8_9LACO</name>
<dbReference type="InterPro" id="IPR050492">
    <property type="entry name" value="Bact_metal-bind_prot9"/>
</dbReference>
<dbReference type="PANTHER" id="PTHR42953">
    <property type="entry name" value="HIGH-AFFINITY ZINC UPTAKE SYSTEM PROTEIN ZNUA-RELATED"/>
    <property type="match status" value="1"/>
</dbReference>
<dbReference type="RefSeq" id="WP_009765128.1">
    <property type="nucleotide sequence ID" value="NZ_CP009223.1"/>
</dbReference>
<dbReference type="PRINTS" id="PR00690">
    <property type="entry name" value="ADHESNFAMILY"/>
</dbReference>
<keyword evidence="2 5" id="KW-0813">Transport</keyword>
<dbReference type="AlphaFoldDB" id="A0A075U0S8"/>
<keyword evidence="6" id="KW-1133">Transmembrane helix</keyword>
<dbReference type="KEGG" id="wce:WS08_1183"/>
<protein>
    <submittedName>
        <fullName evidence="7">PsaA_1 protein</fullName>
    </submittedName>
</protein>
<dbReference type="Proteomes" id="UP000029079">
    <property type="component" value="Chromosome"/>
</dbReference>
<keyword evidence="8" id="KW-1185">Reference proteome</keyword>
<evidence type="ECO:0000256" key="3">
    <source>
        <dbReference type="ARBA" id="ARBA00022723"/>
    </source>
</evidence>
<dbReference type="Gene3D" id="3.40.50.1980">
    <property type="entry name" value="Nitrogenase molybdenum iron protein domain"/>
    <property type="match status" value="2"/>
</dbReference>
<evidence type="ECO:0000256" key="4">
    <source>
        <dbReference type="ARBA" id="ARBA00022729"/>
    </source>
</evidence>
<keyword evidence="6" id="KW-0812">Transmembrane</keyword>
<evidence type="ECO:0000256" key="5">
    <source>
        <dbReference type="RuleBase" id="RU003512"/>
    </source>
</evidence>
<evidence type="ECO:0000256" key="6">
    <source>
        <dbReference type="SAM" id="Phobius"/>
    </source>
</evidence>
<organism evidence="7 8">
    <name type="scientific">Weissella ceti</name>
    <dbReference type="NCBI Taxonomy" id="759620"/>
    <lineage>
        <taxon>Bacteria</taxon>
        <taxon>Bacillati</taxon>
        <taxon>Bacillota</taxon>
        <taxon>Bacilli</taxon>
        <taxon>Lactobacillales</taxon>
        <taxon>Lactobacillaceae</taxon>
        <taxon>Weissella</taxon>
    </lineage>
</organism>
<dbReference type="KEGG" id="wct:WS74_1252"/>
<dbReference type="InterPro" id="IPR006127">
    <property type="entry name" value="ZnuA-like"/>
</dbReference>
<evidence type="ECO:0000313" key="7">
    <source>
        <dbReference type="EMBL" id="AIM63501.1"/>
    </source>
</evidence>
<dbReference type="GO" id="GO:0030001">
    <property type="term" value="P:metal ion transport"/>
    <property type="evidence" value="ECO:0007669"/>
    <property type="project" value="InterPro"/>
</dbReference>
<dbReference type="EMBL" id="CP009223">
    <property type="protein sequence ID" value="AIM63501.1"/>
    <property type="molecule type" value="Genomic_DNA"/>
</dbReference>
<comment type="similarity">
    <text evidence="5">Belongs to the bacterial solute-binding protein 9 family.</text>
</comment>
<dbReference type="PANTHER" id="PTHR42953:SF1">
    <property type="entry name" value="METAL-BINDING PROTEIN HI_0362-RELATED"/>
    <property type="match status" value="1"/>
</dbReference>
<dbReference type="GO" id="GO:0030313">
    <property type="term" value="C:cell envelope"/>
    <property type="evidence" value="ECO:0007669"/>
    <property type="project" value="UniProtKB-SubCell"/>
</dbReference>
<dbReference type="GO" id="GO:0007155">
    <property type="term" value="P:cell adhesion"/>
    <property type="evidence" value="ECO:0007669"/>
    <property type="project" value="InterPro"/>
</dbReference>
<evidence type="ECO:0000313" key="8">
    <source>
        <dbReference type="Proteomes" id="UP000029079"/>
    </source>
</evidence>
<accession>A0A075U0S8</accession>
<keyword evidence="4" id="KW-0732">Signal</keyword>
<comment type="subcellular location">
    <subcellularLocation>
        <location evidence="1">Cell envelope</location>
    </subcellularLocation>
</comment>
<feature type="transmembrane region" description="Helical" evidence="6">
    <location>
        <begin position="9"/>
        <end position="29"/>
    </location>
</feature>
<dbReference type="InterPro" id="IPR006128">
    <property type="entry name" value="Lipoprotein_PsaA-like"/>
</dbReference>
<dbReference type="Pfam" id="PF01297">
    <property type="entry name" value="ZnuA"/>
    <property type="match status" value="1"/>
</dbReference>